<evidence type="ECO:0000259" key="14">
    <source>
        <dbReference type="PROSITE" id="PS50862"/>
    </source>
</evidence>
<evidence type="ECO:0000256" key="10">
    <source>
        <dbReference type="ARBA" id="ARBA00031900"/>
    </source>
</evidence>
<evidence type="ECO:0000256" key="7">
    <source>
        <dbReference type="ARBA" id="ARBA00022840"/>
    </source>
</evidence>
<dbReference type="InterPro" id="IPR036621">
    <property type="entry name" value="Anticodon-bd_dom_sf"/>
</dbReference>
<evidence type="ECO:0000256" key="3">
    <source>
        <dbReference type="ARBA" id="ARBA00013163"/>
    </source>
</evidence>
<keyword evidence="7" id="KW-0067">ATP-binding</keyword>
<evidence type="ECO:0000256" key="8">
    <source>
        <dbReference type="ARBA" id="ARBA00022917"/>
    </source>
</evidence>
<evidence type="ECO:0000256" key="2">
    <source>
        <dbReference type="ARBA" id="ARBA00008226"/>
    </source>
</evidence>
<dbReference type="Pfam" id="PF02824">
    <property type="entry name" value="TGS"/>
    <property type="match status" value="1"/>
</dbReference>
<dbReference type="FunFam" id="3.10.20.30:FF:000006">
    <property type="entry name" value="Threonine--tRNA ligase, cytoplasmic"/>
    <property type="match status" value="1"/>
</dbReference>
<name>A0A0D6EN49_SPOSA</name>
<keyword evidence="17" id="KW-1185">Reference proteome</keyword>
<dbReference type="SUPFAM" id="SSF55186">
    <property type="entry name" value="ThrRS/AlaRS common domain"/>
    <property type="match status" value="1"/>
</dbReference>
<dbReference type="SUPFAM" id="SSF81271">
    <property type="entry name" value="TGS-like"/>
    <property type="match status" value="1"/>
</dbReference>
<evidence type="ECO:0000256" key="9">
    <source>
        <dbReference type="ARBA" id="ARBA00023146"/>
    </source>
</evidence>
<dbReference type="InterPro" id="IPR018163">
    <property type="entry name" value="Thr/Ala-tRNA-synth_IIc_edit"/>
</dbReference>
<dbReference type="Pfam" id="PF03129">
    <property type="entry name" value="HGTP_anticodon"/>
    <property type="match status" value="1"/>
</dbReference>
<dbReference type="Proteomes" id="UP000243876">
    <property type="component" value="Unassembled WGS sequence"/>
</dbReference>
<evidence type="ECO:0000256" key="6">
    <source>
        <dbReference type="ARBA" id="ARBA00022741"/>
    </source>
</evidence>
<dbReference type="InterPro" id="IPR002314">
    <property type="entry name" value="aa-tRNA-synt_IIb"/>
</dbReference>
<organism evidence="16 17">
    <name type="scientific">Sporidiobolus salmonicolor</name>
    <name type="common">Yeast-like fungus</name>
    <name type="synonym">Sporobolomyces salmonicolor</name>
    <dbReference type="NCBI Taxonomy" id="5005"/>
    <lineage>
        <taxon>Eukaryota</taxon>
        <taxon>Fungi</taxon>
        <taxon>Dikarya</taxon>
        <taxon>Basidiomycota</taxon>
        <taxon>Pucciniomycotina</taxon>
        <taxon>Microbotryomycetes</taxon>
        <taxon>Sporidiobolales</taxon>
        <taxon>Sporidiobolaceae</taxon>
        <taxon>Sporobolomyces</taxon>
    </lineage>
</organism>
<evidence type="ECO:0000256" key="11">
    <source>
        <dbReference type="ARBA" id="ARBA00049515"/>
    </source>
</evidence>
<dbReference type="PROSITE" id="PS51880">
    <property type="entry name" value="TGS"/>
    <property type="match status" value="1"/>
</dbReference>
<evidence type="ECO:0000256" key="5">
    <source>
        <dbReference type="ARBA" id="ARBA00022598"/>
    </source>
</evidence>
<evidence type="ECO:0000256" key="4">
    <source>
        <dbReference type="ARBA" id="ARBA00022490"/>
    </source>
</evidence>
<dbReference type="HAMAP" id="MF_00184">
    <property type="entry name" value="Thr_tRNA_synth"/>
    <property type="match status" value="1"/>
</dbReference>
<dbReference type="Gene3D" id="3.10.20.30">
    <property type="match status" value="1"/>
</dbReference>
<dbReference type="EMBL" id="CENE01000014">
    <property type="protein sequence ID" value="CEQ41472.1"/>
    <property type="molecule type" value="Genomic_DNA"/>
</dbReference>
<dbReference type="InterPro" id="IPR012676">
    <property type="entry name" value="TGS-like"/>
</dbReference>
<accession>A0A0D6EN49</accession>
<dbReference type="InterPro" id="IPR012947">
    <property type="entry name" value="tRNA_SAD"/>
</dbReference>
<feature type="domain" description="Aminoacyl-transfer RNA synthetases class-II family profile" evidence="14">
    <location>
        <begin position="365"/>
        <end position="643"/>
    </location>
</feature>
<proteinExistence type="inferred from homology"/>
<dbReference type="CDD" id="cd01667">
    <property type="entry name" value="TGS_ThrRS"/>
    <property type="match status" value="1"/>
</dbReference>
<feature type="domain" description="TGS" evidence="15">
    <location>
        <begin position="94"/>
        <end position="165"/>
    </location>
</feature>
<dbReference type="NCBIfam" id="TIGR00418">
    <property type="entry name" value="thrS"/>
    <property type="match status" value="1"/>
</dbReference>
<dbReference type="InterPro" id="IPR033728">
    <property type="entry name" value="ThrRS_core"/>
</dbReference>
<keyword evidence="8" id="KW-0648">Protein biosynthesis</keyword>
<keyword evidence="6" id="KW-0547">Nucleotide-binding</keyword>
<sequence length="772" mass="87154">MSAPHPVHSTSVPSDPAAAIPAAGAPTTTPPAGAPDAPKKAPKEKKAKKGGDALAAGMAALELDPKPAYIDSRIQLFEQLKKEADEKLAAMPREPITITLPDGTTKEGTRYETSPMSIALGISKSLADKVVIAKACSSRALYLVDGKLWDLERPFEKSSALELLDFEHPEGKRVWWHSSAHILGECCERHYGAHLAIGPPTDEGFFYEMGMNGDRVVQATDYDSLETLAKSVVKDKQKFERLEVSKENLLKMFEYNPFKVHIIKDKIPDNTSTTVYRCGPMIDLCVGPHIPHTGRVKSLAVLKNSSSYFLGDPNNESLQRIYGISFPDNNSMKEYKKFLEEAAKRDHRRIGKEQELFFFHELSPGSAFWLPHGTRIYNTLVEFMRSEYRKRNYQEVITPNMFNSKLWETSGHWQNYADDMFKLDVEKETFALKPMNCPSHALIFASRDRSYRELPIRMADFGVLHRNEASGALTGLTRVRRFQQDDAHHFCMPEQIEEEMDVCFAFLNEIYGTFGFKFELKLSTRPEKFLGKVETWDEAEAMLSRALDKFVPGKWTVDPGDGAFYGPKIDITIQDALKRKHQCATIQLDFQLPQRFELSYRSAEGGEASGDKLLRPVMIHRAILGSVERFTAILTEHFAGKWPFWLSPRQVVVIPVAAPHKEYAKEVQQKLWDAGLYADADLSDSTLPKKVRNAELAQYNFIFGMNANALGAGHAGWQPVVGSEEMDSRSVNVRNRDDAGNKKARTETITLDDVTEKLLRLKDQRRLDNELR</sequence>
<dbReference type="Gene3D" id="3.30.930.10">
    <property type="entry name" value="Bira Bifunctional Protein, Domain 2"/>
    <property type="match status" value="1"/>
</dbReference>
<dbReference type="InterPro" id="IPR004095">
    <property type="entry name" value="TGS"/>
</dbReference>
<dbReference type="SMART" id="SM00863">
    <property type="entry name" value="tRNA_SAD"/>
    <property type="match status" value="1"/>
</dbReference>
<dbReference type="PANTHER" id="PTHR11451:SF46">
    <property type="entry name" value="THREONINE--TRNA LIGASE"/>
    <property type="match status" value="1"/>
</dbReference>
<dbReference type="GO" id="GO:0005739">
    <property type="term" value="C:mitochondrion"/>
    <property type="evidence" value="ECO:0007669"/>
    <property type="project" value="TreeGrafter"/>
</dbReference>
<dbReference type="PRINTS" id="PR01047">
    <property type="entry name" value="TRNASYNTHTHR"/>
</dbReference>
<dbReference type="GO" id="GO:0005524">
    <property type="term" value="F:ATP binding"/>
    <property type="evidence" value="ECO:0007669"/>
    <property type="project" value="UniProtKB-KW"/>
</dbReference>
<reference evidence="17" key="1">
    <citation type="submission" date="2015-02" db="EMBL/GenBank/DDBJ databases">
        <authorList>
            <person name="Gon?alves P."/>
        </authorList>
    </citation>
    <scope>NUCLEOTIDE SEQUENCE [LARGE SCALE GENOMIC DNA]</scope>
</reference>
<dbReference type="InterPro" id="IPR047246">
    <property type="entry name" value="ThrRS_anticodon"/>
</dbReference>
<dbReference type="SUPFAM" id="SSF55681">
    <property type="entry name" value="Class II aaRS and biotin synthetases"/>
    <property type="match status" value="1"/>
</dbReference>
<evidence type="ECO:0000256" key="1">
    <source>
        <dbReference type="ARBA" id="ARBA00004496"/>
    </source>
</evidence>
<evidence type="ECO:0000256" key="13">
    <source>
        <dbReference type="SAM" id="MobiDB-lite"/>
    </source>
</evidence>
<keyword evidence="5" id="KW-0436">Ligase</keyword>
<dbReference type="Pfam" id="PF00587">
    <property type="entry name" value="tRNA-synt_2b"/>
    <property type="match status" value="1"/>
</dbReference>
<evidence type="ECO:0000259" key="15">
    <source>
        <dbReference type="PROSITE" id="PS51880"/>
    </source>
</evidence>
<dbReference type="OrthoDB" id="5423599at2759"/>
<keyword evidence="9" id="KW-0030">Aminoacyl-tRNA synthetase</keyword>
<dbReference type="InterPro" id="IPR006195">
    <property type="entry name" value="aa-tRNA-synth_II"/>
</dbReference>
<evidence type="ECO:0000313" key="17">
    <source>
        <dbReference type="Proteomes" id="UP000243876"/>
    </source>
</evidence>
<dbReference type="GO" id="GO:0004829">
    <property type="term" value="F:threonine-tRNA ligase activity"/>
    <property type="evidence" value="ECO:0007669"/>
    <property type="project" value="UniProtKB-EC"/>
</dbReference>
<feature type="region of interest" description="Disordered" evidence="13">
    <location>
        <begin position="1"/>
        <end position="51"/>
    </location>
</feature>
<evidence type="ECO:0000256" key="12">
    <source>
        <dbReference type="ARBA" id="ARBA00073157"/>
    </source>
</evidence>
<dbReference type="Pfam" id="PF07973">
    <property type="entry name" value="tRNA_SAD"/>
    <property type="match status" value="1"/>
</dbReference>
<keyword evidence="4" id="KW-0963">Cytoplasm</keyword>
<dbReference type="FunFam" id="3.30.930.10:FF:000009">
    <property type="entry name" value="Threonine--tRNA ligase 2, cytoplasmic"/>
    <property type="match status" value="1"/>
</dbReference>
<comment type="similarity">
    <text evidence="2">Belongs to the class-II aminoacyl-tRNA synthetase family.</text>
</comment>
<dbReference type="FunFam" id="3.30.980.10:FF:000005">
    <property type="entry name" value="Threonyl-tRNA synthetase, mitochondrial"/>
    <property type="match status" value="1"/>
</dbReference>
<feature type="compositionally biased region" description="Low complexity" evidence="13">
    <location>
        <begin position="15"/>
        <end position="27"/>
    </location>
</feature>
<dbReference type="CDD" id="cd00860">
    <property type="entry name" value="ThrRS_anticodon"/>
    <property type="match status" value="1"/>
</dbReference>
<comment type="catalytic activity">
    <reaction evidence="11">
        <text>tRNA(Thr) + L-threonine + ATP = L-threonyl-tRNA(Thr) + AMP + diphosphate + H(+)</text>
        <dbReference type="Rhea" id="RHEA:24624"/>
        <dbReference type="Rhea" id="RHEA-COMP:9670"/>
        <dbReference type="Rhea" id="RHEA-COMP:9704"/>
        <dbReference type="ChEBI" id="CHEBI:15378"/>
        <dbReference type="ChEBI" id="CHEBI:30616"/>
        <dbReference type="ChEBI" id="CHEBI:33019"/>
        <dbReference type="ChEBI" id="CHEBI:57926"/>
        <dbReference type="ChEBI" id="CHEBI:78442"/>
        <dbReference type="ChEBI" id="CHEBI:78534"/>
        <dbReference type="ChEBI" id="CHEBI:456215"/>
        <dbReference type="EC" id="6.1.1.3"/>
    </reaction>
</comment>
<dbReference type="SUPFAM" id="SSF52954">
    <property type="entry name" value="Class II aaRS ABD-related"/>
    <property type="match status" value="1"/>
</dbReference>
<dbReference type="Gene3D" id="3.30.980.10">
    <property type="entry name" value="Threonyl-trna Synthetase, Chain A, domain 2"/>
    <property type="match status" value="1"/>
</dbReference>
<dbReference type="InterPro" id="IPR012675">
    <property type="entry name" value="Beta-grasp_dom_sf"/>
</dbReference>
<dbReference type="Gene3D" id="3.40.50.800">
    <property type="entry name" value="Anticodon-binding domain"/>
    <property type="match status" value="1"/>
</dbReference>
<evidence type="ECO:0000313" key="16">
    <source>
        <dbReference type="EMBL" id="CEQ41472.1"/>
    </source>
</evidence>
<gene>
    <name evidence="16" type="primary">SPOSA6832_03191</name>
</gene>
<dbReference type="EC" id="6.1.1.3" evidence="3"/>
<dbReference type="CDD" id="cd00771">
    <property type="entry name" value="ThrRS_core"/>
    <property type="match status" value="1"/>
</dbReference>
<comment type="subcellular location">
    <subcellularLocation>
        <location evidence="1">Cytoplasm</location>
    </subcellularLocation>
</comment>
<dbReference type="InterPro" id="IPR002320">
    <property type="entry name" value="Thr-tRNA-ligase_IIa"/>
</dbReference>
<dbReference type="GO" id="GO:0006435">
    <property type="term" value="P:threonyl-tRNA aminoacylation"/>
    <property type="evidence" value="ECO:0007669"/>
    <property type="project" value="InterPro"/>
</dbReference>
<protein>
    <recommendedName>
        <fullName evidence="12">Threonine--tRNA ligase, cytoplasmic</fullName>
        <ecNumber evidence="3">6.1.1.3</ecNumber>
    </recommendedName>
    <alternativeName>
        <fullName evidence="10">Threonyl-tRNA synthetase</fullName>
    </alternativeName>
</protein>
<dbReference type="PROSITE" id="PS50862">
    <property type="entry name" value="AA_TRNA_LIGASE_II"/>
    <property type="match status" value="1"/>
</dbReference>
<dbReference type="AlphaFoldDB" id="A0A0D6EN49"/>
<dbReference type="PANTHER" id="PTHR11451">
    <property type="entry name" value="THREONINE-TRNA LIGASE"/>
    <property type="match status" value="1"/>
</dbReference>
<dbReference type="InterPro" id="IPR045864">
    <property type="entry name" value="aa-tRNA-synth_II/BPL/LPL"/>
</dbReference>
<dbReference type="InterPro" id="IPR004154">
    <property type="entry name" value="Anticodon-bd"/>
</dbReference>